<dbReference type="InterPro" id="IPR003607">
    <property type="entry name" value="HD/PDEase_dom"/>
</dbReference>
<keyword evidence="4" id="KW-0597">Phosphoprotein</keyword>
<dbReference type="GO" id="GO:0004112">
    <property type="term" value="F:cyclic-nucleotide phosphodiesterase activity"/>
    <property type="evidence" value="ECO:0007669"/>
    <property type="project" value="UniProtKB-ARBA"/>
</dbReference>
<dbReference type="Pfam" id="PF00072">
    <property type="entry name" value="Response_reg"/>
    <property type="match status" value="1"/>
</dbReference>
<evidence type="ECO:0000313" key="8">
    <source>
        <dbReference type="Proteomes" id="UP000076603"/>
    </source>
</evidence>
<dbReference type="PANTHER" id="PTHR45228:SF9">
    <property type="entry name" value="3'3'-CGAMP-SPECIFIC PHOSPHODIESTERASE 2"/>
    <property type="match status" value="1"/>
</dbReference>
<keyword evidence="2 7" id="KW-0378">Hydrolase</keyword>
<name>A0A162SGY3_9CLOT</name>
<dbReference type="CDD" id="cd00077">
    <property type="entry name" value="HDc"/>
    <property type="match status" value="1"/>
</dbReference>
<dbReference type="Gene3D" id="3.40.50.2300">
    <property type="match status" value="1"/>
</dbReference>
<dbReference type="CDD" id="cd00156">
    <property type="entry name" value="REC"/>
    <property type="match status" value="1"/>
</dbReference>
<dbReference type="PATRIC" id="fig|1121326.3.peg.3022"/>
<dbReference type="InterPro" id="IPR052020">
    <property type="entry name" value="Cyclic_di-GMP/3'3'-cGAMP_PDE"/>
</dbReference>
<dbReference type="SUPFAM" id="SSF52172">
    <property type="entry name" value="CheY-like"/>
    <property type="match status" value="1"/>
</dbReference>
<dbReference type="Pfam" id="PF13487">
    <property type="entry name" value="HD_5"/>
    <property type="match status" value="1"/>
</dbReference>
<dbReference type="OrthoDB" id="9804747at2"/>
<dbReference type="Proteomes" id="UP000076603">
    <property type="component" value="Unassembled WGS sequence"/>
</dbReference>
<evidence type="ECO:0000256" key="1">
    <source>
        <dbReference type="ARBA" id="ARBA00018672"/>
    </source>
</evidence>
<protein>
    <recommendedName>
        <fullName evidence="1">Stage 0 sporulation protein A homolog</fullName>
    </recommendedName>
</protein>
<evidence type="ECO:0000259" key="6">
    <source>
        <dbReference type="PROSITE" id="PS51832"/>
    </source>
</evidence>
<dbReference type="STRING" id="1121326.CLMAG_29980"/>
<evidence type="ECO:0000256" key="4">
    <source>
        <dbReference type="PROSITE-ProRule" id="PRU00169"/>
    </source>
</evidence>
<keyword evidence="8" id="KW-1185">Reference proteome</keyword>
<organism evidence="7 8">
    <name type="scientific">Clostridium magnum DSM 2767</name>
    <dbReference type="NCBI Taxonomy" id="1121326"/>
    <lineage>
        <taxon>Bacteria</taxon>
        <taxon>Bacillati</taxon>
        <taxon>Bacillota</taxon>
        <taxon>Clostridia</taxon>
        <taxon>Eubacteriales</taxon>
        <taxon>Clostridiaceae</taxon>
        <taxon>Clostridium</taxon>
    </lineage>
</organism>
<evidence type="ECO:0000256" key="3">
    <source>
        <dbReference type="ARBA" id="ARBA00024867"/>
    </source>
</evidence>
<dbReference type="InterPro" id="IPR021800">
    <property type="entry name" value="DUF3369"/>
</dbReference>
<evidence type="ECO:0000259" key="5">
    <source>
        <dbReference type="PROSITE" id="PS50110"/>
    </source>
</evidence>
<gene>
    <name evidence="7" type="primary">rpfG_11</name>
    <name evidence="7" type="ORF">CLMAG_29980</name>
</gene>
<dbReference type="Gene3D" id="1.10.3210.10">
    <property type="entry name" value="Hypothetical protein af1432"/>
    <property type="match status" value="1"/>
</dbReference>
<evidence type="ECO:0000256" key="2">
    <source>
        <dbReference type="ARBA" id="ARBA00022801"/>
    </source>
</evidence>
<feature type="domain" description="Response regulatory" evidence="5">
    <location>
        <begin position="33"/>
        <end position="157"/>
    </location>
</feature>
<dbReference type="GO" id="GO:0009214">
    <property type="term" value="P:cyclic nucleotide catabolic process"/>
    <property type="evidence" value="ECO:0007669"/>
    <property type="project" value="UniProtKB-ARBA"/>
</dbReference>
<dbReference type="PROSITE" id="PS50110">
    <property type="entry name" value="RESPONSE_REGULATORY"/>
    <property type="match status" value="1"/>
</dbReference>
<dbReference type="GO" id="GO:0000160">
    <property type="term" value="P:phosphorelay signal transduction system"/>
    <property type="evidence" value="ECO:0007669"/>
    <property type="project" value="InterPro"/>
</dbReference>
<dbReference type="EMBL" id="LWAE01000003">
    <property type="protein sequence ID" value="KZL91240.1"/>
    <property type="molecule type" value="Genomic_DNA"/>
</dbReference>
<reference evidence="7 8" key="1">
    <citation type="submission" date="2016-04" db="EMBL/GenBank/DDBJ databases">
        <title>Genome sequence of Clostridium magnum DSM 2767.</title>
        <authorList>
            <person name="Poehlein A."/>
            <person name="Uhlig R."/>
            <person name="Fischer R."/>
            <person name="Bahl H."/>
            <person name="Daniel R."/>
        </authorList>
    </citation>
    <scope>NUCLEOTIDE SEQUENCE [LARGE SCALE GENOMIC DNA]</scope>
    <source>
        <strain evidence="7 8">DSM 2767</strain>
    </source>
</reference>
<dbReference type="Pfam" id="PF11849">
    <property type="entry name" value="DUF3369"/>
    <property type="match status" value="1"/>
</dbReference>
<evidence type="ECO:0000313" key="7">
    <source>
        <dbReference type="EMBL" id="KZL91240.1"/>
    </source>
</evidence>
<dbReference type="PROSITE" id="PS51832">
    <property type="entry name" value="HD_GYP"/>
    <property type="match status" value="1"/>
</dbReference>
<dbReference type="InterPro" id="IPR011006">
    <property type="entry name" value="CheY-like_superfamily"/>
</dbReference>
<feature type="domain" description="HD-GYP" evidence="6">
    <location>
        <begin position="321"/>
        <end position="518"/>
    </location>
</feature>
<feature type="modified residue" description="4-aspartylphosphate" evidence="4">
    <location>
        <position position="88"/>
    </location>
</feature>
<dbReference type="AlphaFoldDB" id="A0A162SGY3"/>
<dbReference type="SUPFAM" id="SSF109604">
    <property type="entry name" value="HD-domain/PDEase-like"/>
    <property type="match status" value="1"/>
</dbReference>
<accession>A0A162SGY3</accession>
<dbReference type="RefSeq" id="WP_066623665.1">
    <property type="nucleotide sequence ID" value="NZ_FQXL01000027.1"/>
</dbReference>
<dbReference type="InterPro" id="IPR037522">
    <property type="entry name" value="HD_GYP_dom"/>
</dbReference>
<comment type="function">
    <text evidence="3">May play the central regulatory role in sporulation. It may be an element of the effector pathway responsible for the activation of sporulation genes in response to nutritional stress. Spo0A may act in concert with spo0H (a sigma factor) to control the expression of some genes that are critical to the sporulation process.</text>
</comment>
<dbReference type="FunFam" id="1.10.3210.10:FF:000018">
    <property type="entry name" value="Two-component system response regulator"/>
    <property type="match status" value="1"/>
</dbReference>
<dbReference type="InterPro" id="IPR001789">
    <property type="entry name" value="Sig_transdc_resp-reg_receiver"/>
</dbReference>
<sequence length="518" mass="59969">MDEEGSNQFFQEDDLLIFAEVDDEFEEKKEKWNVLIVDDEDQVHSLTKLVLCDLEFDNKRINFISAYSAEEAKEILRNSIDVAVILLDVVMETKNAGLKLIEYIRQDLKNNIVRIILRTGHPGQAPEKTTIMNYDINDYKEKKELTPQKLCTTVISSLRAYRDLTAIYSNEVSLKRLIRASSNIFKLQSVDKFADRILKYIQHIIGENEEYGSISGFAATKREQEFVIIAATEEYDEYINKNISEVMPQKNINVIFNNYYKNRVFYLMDGVVICFKNENTYENIIYVEGIDVLNDFNRNLIETFSRNVEVAFDNIYLKQEMENTEREIIFTLGEVAEARSKETNNHVKRVAEYSYLLALKCGLSKEEAEILRKASAMHDIGKLAIPDNILNKPGKLTDKEFEIMKSHSTAGKEILKNSGREVISTGAIIAYQHHEKYNGKGYPLGLRGEEIHIYARITAIADVFDALGSERVYKKAWDLDKILVLFKEERGKQFDPNLVDIFLENMNEILKIRERFKD</sequence>
<comment type="caution">
    <text evidence="7">The sequence shown here is derived from an EMBL/GenBank/DDBJ whole genome shotgun (WGS) entry which is preliminary data.</text>
</comment>
<proteinExistence type="predicted"/>
<dbReference type="PANTHER" id="PTHR45228">
    <property type="entry name" value="CYCLIC DI-GMP PHOSPHODIESTERASE TM_0186-RELATED"/>
    <property type="match status" value="1"/>
</dbReference>
<dbReference type="SMART" id="SM00471">
    <property type="entry name" value="HDc"/>
    <property type="match status" value="1"/>
</dbReference>